<accession>A0AAD8WHT5</accession>
<organism evidence="4 5">
    <name type="scientific">Lolium multiflorum</name>
    <name type="common">Italian ryegrass</name>
    <name type="synonym">Lolium perenne subsp. multiflorum</name>
    <dbReference type="NCBI Taxonomy" id="4521"/>
    <lineage>
        <taxon>Eukaryota</taxon>
        <taxon>Viridiplantae</taxon>
        <taxon>Streptophyta</taxon>
        <taxon>Embryophyta</taxon>
        <taxon>Tracheophyta</taxon>
        <taxon>Spermatophyta</taxon>
        <taxon>Magnoliopsida</taxon>
        <taxon>Liliopsida</taxon>
        <taxon>Poales</taxon>
        <taxon>Poaceae</taxon>
        <taxon>BOP clade</taxon>
        <taxon>Pooideae</taxon>
        <taxon>Poodae</taxon>
        <taxon>Poeae</taxon>
        <taxon>Poeae Chloroplast Group 2 (Poeae type)</taxon>
        <taxon>Loliodinae</taxon>
        <taxon>Loliinae</taxon>
        <taxon>Lolium</taxon>
    </lineage>
</organism>
<keyword evidence="5" id="KW-1185">Reference proteome</keyword>
<dbReference type="SUPFAM" id="SSF52317">
    <property type="entry name" value="Class I glutamine amidotransferase-like"/>
    <property type="match status" value="2"/>
</dbReference>
<dbReference type="Pfam" id="PF01965">
    <property type="entry name" value="DJ-1_PfpI"/>
    <property type="match status" value="2"/>
</dbReference>
<dbReference type="FunFam" id="3.40.50.880:FF:000015">
    <property type="entry name" value="Protein DJ-1 homolog C"/>
    <property type="match status" value="2"/>
</dbReference>
<evidence type="ECO:0000259" key="3">
    <source>
        <dbReference type="Pfam" id="PF01965"/>
    </source>
</evidence>
<dbReference type="PANTHER" id="PTHR48094">
    <property type="entry name" value="PROTEIN/NUCLEIC ACID DEGLYCASE DJ-1-RELATED"/>
    <property type="match status" value="1"/>
</dbReference>
<feature type="domain" description="DJ-1/PfpI" evidence="3">
    <location>
        <begin position="33"/>
        <end position="204"/>
    </location>
</feature>
<comment type="similarity">
    <text evidence="1">Belongs to the peptidase C56 family.</text>
</comment>
<dbReference type="GO" id="GO:1903189">
    <property type="term" value="P:glyoxal metabolic process"/>
    <property type="evidence" value="ECO:0007669"/>
    <property type="project" value="TreeGrafter"/>
</dbReference>
<evidence type="ECO:0000256" key="1">
    <source>
        <dbReference type="ARBA" id="ARBA00008542"/>
    </source>
</evidence>
<reference evidence="4" key="1">
    <citation type="submission" date="2023-07" db="EMBL/GenBank/DDBJ databases">
        <title>A chromosome-level genome assembly of Lolium multiflorum.</title>
        <authorList>
            <person name="Chen Y."/>
            <person name="Copetti D."/>
            <person name="Kolliker R."/>
            <person name="Studer B."/>
        </authorList>
    </citation>
    <scope>NUCLEOTIDE SEQUENCE</scope>
    <source>
        <strain evidence="4">02402/16</strain>
        <tissue evidence="4">Leaf</tissue>
    </source>
</reference>
<dbReference type="InterPro" id="IPR002818">
    <property type="entry name" value="DJ-1/PfpI"/>
</dbReference>
<dbReference type="AlphaFoldDB" id="A0AAD8WHT5"/>
<dbReference type="EMBL" id="JAUUTY010000003">
    <property type="protein sequence ID" value="KAK1663172.1"/>
    <property type="molecule type" value="Genomic_DNA"/>
</dbReference>
<dbReference type="InterPro" id="IPR029062">
    <property type="entry name" value="Class_I_gatase-like"/>
</dbReference>
<comment type="caution">
    <text evidence="4">The sequence shown here is derived from an EMBL/GenBank/DDBJ whole genome shotgun (WGS) entry which is preliminary data.</text>
</comment>
<feature type="domain" description="DJ-1/PfpI" evidence="3">
    <location>
        <begin position="245"/>
        <end position="408"/>
    </location>
</feature>
<evidence type="ECO:0000313" key="5">
    <source>
        <dbReference type="Proteomes" id="UP001231189"/>
    </source>
</evidence>
<name>A0AAD8WHT5_LOLMU</name>
<dbReference type="CDD" id="cd03135">
    <property type="entry name" value="GATase1_DJ-1"/>
    <property type="match status" value="2"/>
</dbReference>
<dbReference type="GO" id="GO:0005737">
    <property type="term" value="C:cytoplasm"/>
    <property type="evidence" value="ECO:0007669"/>
    <property type="project" value="TreeGrafter"/>
</dbReference>
<dbReference type="InterPro" id="IPR006287">
    <property type="entry name" value="DJ-1"/>
</dbReference>
<protein>
    <recommendedName>
        <fullName evidence="3">DJ-1/PfpI domain-containing protein</fullName>
    </recommendedName>
</protein>
<dbReference type="PANTHER" id="PTHR48094:SF8">
    <property type="entry name" value="OS01G0217800 PROTEIN"/>
    <property type="match status" value="1"/>
</dbReference>
<proteinExistence type="inferred from homology"/>
<evidence type="ECO:0000256" key="2">
    <source>
        <dbReference type="ARBA" id="ARBA00022737"/>
    </source>
</evidence>
<sequence>MAAAASSSLARRAVSWRRLLLSRAFGAAAGPAKRVLVPVANGTEPIEAAATADVLNRAGARVTVATVASAPAGDEGLLVEAAYGVKLVADGRVADLEDEAFDLIALPGGMPGSANLRDCKVLEKMVKKHAEEGGLYGAICAAPAVALAHWGMLKGLKATCYPSFMEKFPSDVIPANSRVVVDRNAVTSQGPGTSVEFALALVEQLYGKEKMDEVAGPLYVGPQDRAEYATEELNPVKWKCSGTPQVLVPVANGSEEMEALNLIDILRRAGANVIVASVEDKLQIVTRRHKFNLVADMMLDEAAKLEFDLIVMPGGLLGAEKFASTEKLVDLLKKQAESNKPYGAICASPAHVLEPHGLLKGKKATAFPPMAHLLTDQSHCENRVVIDGNLITSRAPGTATEFAVAIVDKLFGREKALSIAKELIFM</sequence>
<evidence type="ECO:0000313" key="4">
    <source>
        <dbReference type="EMBL" id="KAK1663172.1"/>
    </source>
</evidence>
<gene>
    <name evidence="4" type="ORF">QYE76_051331</name>
</gene>
<keyword evidence="2" id="KW-0677">Repeat</keyword>
<dbReference type="Gene3D" id="3.40.50.880">
    <property type="match status" value="2"/>
</dbReference>
<dbReference type="Proteomes" id="UP001231189">
    <property type="component" value="Unassembled WGS sequence"/>
</dbReference>
<dbReference type="InterPro" id="IPR050325">
    <property type="entry name" value="Prot/Nucl_acid_deglycase"/>
</dbReference>
<dbReference type="NCBIfam" id="TIGR01383">
    <property type="entry name" value="not_thiJ"/>
    <property type="match status" value="2"/>
</dbReference>